<name>W7EYH6_BIPV3</name>
<dbReference type="GeneID" id="26258449"/>
<dbReference type="EMBL" id="KI968696">
    <property type="protein sequence ID" value="EUN32004.1"/>
    <property type="molecule type" value="Genomic_DNA"/>
</dbReference>
<proteinExistence type="predicted"/>
<evidence type="ECO:0000256" key="1">
    <source>
        <dbReference type="SAM" id="Phobius"/>
    </source>
</evidence>
<gene>
    <name evidence="2" type="ORF">COCVIDRAFT_86378</name>
</gene>
<dbReference type="Proteomes" id="UP000054337">
    <property type="component" value="Unassembled WGS sequence"/>
</dbReference>
<keyword evidence="1" id="KW-0812">Transmembrane</keyword>
<feature type="transmembrane region" description="Helical" evidence="1">
    <location>
        <begin position="21"/>
        <end position="38"/>
    </location>
</feature>
<sequence>RHPSTRVNEKDRTRNGDNGGCVFLLPFSSELCFSLFLNPTHTPHTPHAPFLFFLSLFSSVLYRRR</sequence>
<organism evidence="2 3">
    <name type="scientific">Bipolaris victoriae (strain FI3)</name>
    <name type="common">Victoria blight of oats agent</name>
    <name type="synonym">Cochliobolus victoriae</name>
    <dbReference type="NCBI Taxonomy" id="930091"/>
    <lineage>
        <taxon>Eukaryota</taxon>
        <taxon>Fungi</taxon>
        <taxon>Dikarya</taxon>
        <taxon>Ascomycota</taxon>
        <taxon>Pezizomycotina</taxon>
        <taxon>Dothideomycetes</taxon>
        <taxon>Pleosporomycetidae</taxon>
        <taxon>Pleosporales</taxon>
        <taxon>Pleosporineae</taxon>
        <taxon>Pleosporaceae</taxon>
        <taxon>Bipolaris</taxon>
    </lineage>
</organism>
<accession>W7EYH6</accession>
<reference evidence="2 3" key="1">
    <citation type="journal article" date="2013" name="PLoS Genet.">
        <title>Comparative genome structure, secondary metabolite, and effector coding capacity across Cochliobolus pathogens.</title>
        <authorList>
            <person name="Condon B.J."/>
            <person name="Leng Y."/>
            <person name="Wu D."/>
            <person name="Bushley K.E."/>
            <person name="Ohm R.A."/>
            <person name="Otillar R."/>
            <person name="Martin J."/>
            <person name="Schackwitz W."/>
            <person name="Grimwood J."/>
            <person name="MohdZainudin N."/>
            <person name="Xue C."/>
            <person name="Wang R."/>
            <person name="Manning V.A."/>
            <person name="Dhillon B."/>
            <person name="Tu Z.J."/>
            <person name="Steffenson B.J."/>
            <person name="Salamov A."/>
            <person name="Sun H."/>
            <person name="Lowry S."/>
            <person name="LaButti K."/>
            <person name="Han J."/>
            <person name="Copeland A."/>
            <person name="Lindquist E."/>
            <person name="Barry K."/>
            <person name="Schmutz J."/>
            <person name="Baker S.E."/>
            <person name="Ciuffetti L.M."/>
            <person name="Grigoriev I.V."/>
            <person name="Zhong S."/>
            <person name="Turgeon B.G."/>
        </authorList>
    </citation>
    <scope>NUCLEOTIDE SEQUENCE [LARGE SCALE GENOMIC DNA]</scope>
    <source>
        <strain evidence="2 3">FI3</strain>
    </source>
</reference>
<keyword evidence="3" id="KW-1185">Reference proteome</keyword>
<feature type="transmembrane region" description="Helical" evidence="1">
    <location>
        <begin position="44"/>
        <end position="62"/>
    </location>
</feature>
<evidence type="ECO:0000313" key="3">
    <source>
        <dbReference type="Proteomes" id="UP000054337"/>
    </source>
</evidence>
<keyword evidence="1" id="KW-1133">Transmembrane helix</keyword>
<evidence type="ECO:0000313" key="2">
    <source>
        <dbReference type="EMBL" id="EUN32004.1"/>
    </source>
</evidence>
<keyword evidence="1" id="KW-0472">Membrane</keyword>
<dbReference type="RefSeq" id="XP_014561588.1">
    <property type="nucleotide sequence ID" value="XM_014706102.1"/>
</dbReference>
<dbReference type="HOGENOM" id="CLU_2855768_0_0_1"/>
<feature type="non-terminal residue" evidence="2">
    <location>
        <position position="1"/>
    </location>
</feature>
<protein>
    <submittedName>
        <fullName evidence="2">Uncharacterized protein</fullName>
    </submittedName>
</protein>
<dbReference type="AlphaFoldDB" id="W7EYH6"/>